<organism evidence="2 3">
    <name type="scientific">Streptomyces formicae</name>
    <dbReference type="NCBI Taxonomy" id="1616117"/>
    <lineage>
        <taxon>Bacteria</taxon>
        <taxon>Bacillati</taxon>
        <taxon>Actinomycetota</taxon>
        <taxon>Actinomycetes</taxon>
        <taxon>Kitasatosporales</taxon>
        <taxon>Streptomycetaceae</taxon>
        <taxon>Streptomyces</taxon>
    </lineage>
</organism>
<name>A0A291QDB7_9ACTN</name>
<sequence>MLAREYGYRVLPRTAVDTASTFRYLEVWRRQAKEEHRATRRRTVPGFAFLALGFCYVCFGIAGSAPLTFLPAPVMLLVWCAVDDWIGKQAKQPVTQARELLTASPWQVWPCSVERTPHNAQVHLIHLLSPDREVARTFVGQMPEDAWLSMTDGRGIVLVCGDLRFVVAMATTRGRPVWIGQPVPTPAESDAASAQPPGPVDELIRQAGQDAVSNWLNDLF</sequence>
<reference evidence="2 3" key="1">
    <citation type="submission" date="2017-08" db="EMBL/GenBank/DDBJ databases">
        <title>Complete Genome Sequence of Streptomyces formicae KY5, the formicamycin producer.</title>
        <authorList>
            <person name="Holmes N.A."/>
            <person name="Devine R."/>
            <person name="Qin Z."/>
            <person name="Seipke R.F."/>
            <person name="Wilkinson B."/>
            <person name="Hutchings M.I."/>
        </authorList>
    </citation>
    <scope>NUCLEOTIDE SEQUENCE [LARGE SCALE GENOMIC DNA]</scope>
    <source>
        <strain evidence="2 3">KY5</strain>
    </source>
</reference>
<protein>
    <submittedName>
        <fullName evidence="2">Uncharacterized protein</fullName>
    </submittedName>
</protein>
<dbReference type="Proteomes" id="UP000221011">
    <property type="component" value="Chromosome"/>
</dbReference>
<keyword evidence="1" id="KW-0472">Membrane</keyword>
<dbReference type="KEGG" id="sfk:KY5_4671"/>
<evidence type="ECO:0000313" key="3">
    <source>
        <dbReference type="Proteomes" id="UP000221011"/>
    </source>
</evidence>
<feature type="transmembrane region" description="Helical" evidence="1">
    <location>
        <begin position="43"/>
        <end position="62"/>
    </location>
</feature>
<gene>
    <name evidence="2" type="ORF">KY5_4671</name>
</gene>
<evidence type="ECO:0000256" key="1">
    <source>
        <dbReference type="SAM" id="Phobius"/>
    </source>
</evidence>
<dbReference type="AlphaFoldDB" id="A0A291QDB7"/>
<dbReference type="RefSeq" id="WP_098244147.1">
    <property type="nucleotide sequence ID" value="NZ_CP022685.1"/>
</dbReference>
<keyword evidence="3" id="KW-1185">Reference proteome</keyword>
<keyword evidence="1" id="KW-0812">Transmembrane</keyword>
<dbReference type="EMBL" id="CP022685">
    <property type="protein sequence ID" value="ATL29689.1"/>
    <property type="molecule type" value="Genomic_DNA"/>
</dbReference>
<proteinExistence type="predicted"/>
<keyword evidence="1" id="KW-1133">Transmembrane helix</keyword>
<accession>A0A291QDB7</accession>
<evidence type="ECO:0000313" key="2">
    <source>
        <dbReference type="EMBL" id="ATL29689.1"/>
    </source>
</evidence>